<dbReference type="Gene3D" id="3.40.50.1820">
    <property type="entry name" value="alpha/beta hydrolase"/>
    <property type="match status" value="1"/>
</dbReference>
<name>A0A5C6FDV5_9BACT</name>
<gene>
    <name evidence="2" type="ORF">Poly59_06500</name>
</gene>
<comment type="caution">
    <text evidence="2">The sequence shown here is derived from an EMBL/GenBank/DDBJ whole genome shotgun (WGS) entry which is preliminary data.</text>
</comment>
<keyword evidence="1" id="KW-0732">Signal</keyword>
<evidence type="ECO:0000256" key="1">
    <source>
        <dbReference type="ARBA" id="ARBA00022729"/>
    </source>
</evidence>
<dbReference type="PANTHER" id="PTHR43037:SF1">
    <property type="entry name" value="BLL1128 PROTEIN"/>
    <property type="match status" value="1"/>
</dbReference>
<accession>A0A5C6FDV5</accession>
<dbReference type="AlphaFoldDB" id="A0A5C6FDV5"/>
<dbReference type="PANTHER" id="PTHR43037">
    <property type="entry name" value="UNNAMED PRODUCT-RELATED"/>
    <property type="match status" value="1"/>
</dbReference>
<dbReference type="InterPro" id="IPR029058">
    <property type="entry name" value="AB_hydrolase_fold"/>
</dbReference>
<reference evidence="2 3" key="1">
    <citation type="submission" date="2019-02" db="EMBL/GenBank/DDBJ databases">
        <title>Deep-cultivation of Planctomycetes and their phenomic and genomic characterization uncovers novel biology.</title>
        <authorList>
            <person name="Wiegand S."/>
            <person name="Jogler M."/>
            <person name="Boedeker C."/>
            <person name="Pinto D."/>
            <person name="Vollmers J."/>
            <person name="Rivas-Marin E."/>
            <person name="Kohn T."/>
            <person name="Peeters S.H."/>
            <person name="Heuer A."/>
            <person name="Rast P."/>
            <person name="Oberbeckmann S."/>
            <person name="Bunk B."/>
            <person name="Jeske O."/>
            <person name="Meyerdierks A."/>
            <person name="Storesund J.E."/>
            <person name="Kallscheuer N."/>
            <person name="Luecker S."/>
            <person name="Lage O.M."/>
            <person name="Pohl T."/>
            <person name="Merkel B.J."/>
            <person name="Hornburger P."/>
            <person name="Mueller R.-W."/>
            <person name="Bruemmer F."/>
            <person name="Labrenz M."/>
            <person name="Spormann A.M."/>
            <person name="Op Den Camp H."/>
            <person name="Overmann J."/>
            <person name="Amann R."/>
            <person name="Jetten M.S.M."/>
            <person name="Mascher T."/>
            <person name="Medema M.H."/>
            <person name="Devos D.P."/>
            <person name="Kaster A.-K."/>
            <person name="Ovreas L."/>
            <person name="Rohde M."/>
            <person name="Galperin M.Y."/>
            <person name="Jogler C."/>
        </authorList>
    </citation>
    <scope>NUCLEOTIDE SEQUENCE [LARGE SCALE GENOMIC DNA]</scope>
    <source>
        <strain evidence="2 3">Poly59</strain>
    </source>
</reference>
<keyword evidence="3" id="KW-1185">Reference proteome</keyword>
<sequence>MGRFTWGDSPAAKVEDFTSGVFNGLPYRMLVPKPLQEPTAKRDPAASVATKYPLVLFLHGAGERGDDNQVQLKHGAKEFARRDRRDQFPAFVVFPQCPVGSRWVESPWDLTSGRGEFARAPSTPMKVALELVDHLIANESVDPDRVYVTGLSMGGQGTWFAAATKPNRFAAMLEVCGGGDPTWAQDYAGIPIWGFHGQADKVVPIGRGREMIAALTLGGHHPELRFTEYPGVGHDSWTQTYSRDDVFEWLFSQSKQTSKR</sequence>
<protein>
    <submittedName>
        <fullName evidence="2">Prolyl oligopeptidase family protein</fullName>
    </submittedName>
</protein>
<proteinExistence type="predicted"/>
<dbReference type="Pfam" id="PF00756">
    <property type="entry name" value="Esterase"/>
    <property type="match status" value="1"/>
</dbReference>
<evidence type="ECO:0000313" key="2">
    <source>
        <dbReference type="EMBL" id="TWU57741.1"/>
    </source>
</evidence>
<dbReference type="Proteomes" id="UP000317977">
    <property type="component" value="Unassembled WGS sequence"/>
</dbReference>
<evidence type="ECO:0000313" key="3">
    <source>
        <dbReference type="Proteomes" id="UP000317977"/>
    </source>
</evidence>
<dbReference type="InterPro" id="IPR000801">
    <property type="entry name" value="Esterase-like"/>
</dbReference>
<dbReference type="SUPFAM" id="SSF53474">
    <property type="entry name" value="alpha/beta-Hydrolases"/>
    <property type="match status" value="1"/>
</dbReference>
<dbReference type="InterPro" id="IPR050955">
    <property type="entry name" value="Plant_Biomass_Hydrol_Est"/>
</dbReference>
<dbReference type="EMBL" id="SJPX01000001">
    <property type="protein sequence ID" value="TWU57741.1"/>
    <property type="molecule type" value="Genomic_DNA"/>
</dbReference>
<organism evidence="2 3">
    <name type="scientific">Rubripirellula reticaptiva</name>
    <dbReference type="NCBI Taxonomy" id="2528013"/>
    <lineage>
        <taxon>Bacteria</taxon>
        <taxon>Pseudomonadati</taxon>
        <taxon>Planctomycetota</taxon>
        <taxon>Planctomycetia</taxon>
        <taxon>Pirellulales</taxon>
        <taxon>Pirellulaceae</taxon>
        <taxon>Rubripirellula</taxon>
    </lineage>
</organism>